<protein>
    <recommendedName>
        <fullName evidence="6">RND transporter</fullName>
    </recommendedName>
</protein>
<feature type="coiled-coil region" evidence="3">
    <location>
        <begin position="32"/>
        <end position="59"/>
    </location>
</feature>
<dbReference type="Proteomes" id="UP001144297">
    <property type="component" value="Unassembled WGS sequence"/>
</dbReference>
<sequence length="434" mass="48852">MIDMQINNDTENLAKWWESFNDKTLSQLIEIAIENNLDLKQAQARIKEAKARREVAGAKLFPSIDAKSSANYSKTRGTKIEDNTAEHLYSVGIDASWEADIFGGKRKSLEAYQAEFEASQWDFKATIVSLISEVALNYIELKTYQNRIEIAEKNLNSQTETYNLTKWKYMAGLNDAIDVTQAEYSMENTRAQLPSLRTAIEEKINTIAVLLGKQPQQISEELKKSHTKPLISEKISLRIPADVLKMRPDIRKAERQLAAQSARVDEAIAGFYPKFTLSGSFGIEALSLNSLVKAATKIITGDFLISLPIFHADEIRQNVEIQTALQEQALLNYEATVLNAIKEVENALVAYAEEQKRKQALEKAVEASQLSFASALQKYEVGLTDFSTVLETQRSLLNLQDQLEQSKGNIFIYLIKLYKAFGGGWESFANEEEN</sequence>
<accession>A0A9W6GGC2</accession>
<dbReference type="PANTHER" id="PTHR30203">
    <property type="entry name" value="OUTER MEMBRANE CATION EFFLUX PROTEIN"/>
    <property type="match status" value="1"/>
</dbReference>
<evidence type="ECO:0000313" key="4">
    <source>
        <dbReference type="EMBL" id="GLI53202.1"/>
    </source>
</evidence>
<evidence type="ECO:0008006" key="6">
    <source>
        <dbReference type="Google" id="ProtNLM"/>
    </source>
</evidence>
<feature type="coiled-coil region" evidence="3">
    <location>
        <begin position="344"/>
        <end position="371"/>
    </location>
</feature>
<keyword evidence="3" id="KW-0175">Coiled coil</keyword>
<proteinExistence type="inferred from homology"/>
<keyword evidence="2" id="KW-0449">Lipoprotein</keyword>
<dbReference type="EMBL" id="BSDX01000001">
    <property type="protein sequence ID" value="GLI53202.1"/>
    <property type="molecule type" value="Genomic_DNA"/>
</dbReference>
<keyword evidence="2" id="KW-0564">Palmitate</keyword>
<name>A0A9W6GGC2_9BACT</name>
<dbReference type="InterPro" id="IPR010131">
    <property type="entry name" value="MdtP/NodT-like"/>
</dbReference>
<evidence type="ECO:0000256" key="2">
    <source>
        <dbReference type="RuleBase" id="RU362097"/>
    </source>
</evidence>
<keyword evidence="2" id="KW-0812">Transmembrane</keyword>
<dbReference type="GO" id="GO:0015562">
    <property type="term" value="F:efflux transmembrane transporter activity"/>
    <property type="evidence" value="ECO:0007669"/>
    <property type="project" value="InterPro"/>
</dbReference>
<dbReference type="Pfam" id="PF02321">
    <property type="entry name" value="OEP"/>
    <property type="match status" value="2"/>
</dbReference>
<keyword evidence="5" id="KW-1185">Reference proteome</keyword>
<organism evidence="4 5">
    <name type="scientific">Thermodesulfovibrio yellowstonii</name>
    <dbReference type="NCBI Taxonomy" id="28262"/>
    <lineage>
        <taxon>Bacteria</taxon>
        <taxon>Pseudomonadati</taxon>
        <taxon>Nitrospirota</taxon>
        <taxon>Thermodesulfovibrionia</taxon>
        <taxon>Thermodesulfovibrionales</taxon>
        <taxon>Thermodesulfovibrionaceae</taxon>
        <taxon>Thermodesulfovibrio</taxon>
    </lineage>
</organism>
<dbReference type="SUPFAM" id="SSF56954">
    <property type="entry name" value="Outer membrane efflux proteins (OEP)"/>
    <property type="match status" value="1"/>
</dbReference>
<evidence type="ECO:0000256" key="3">
    <source>
        <dbReference type="SAM" id="Coils"/>
    </source>
</evidence>
<dbReference type="GO" id="GO:0005886">
    <property type="term" value="C:plasma membrane"/>
    <property type="evidence" value="ECO:0007669"/>
    <property type="project" value="UniProtKB-SubCell"/>
</dbReference>
<dbReference type="NCBIfam" id="TIGR01845">
    <property type="entry name" value="outer_NodT"/>
    <property type="match status" value="1"/>
</dbReference>
<keyword evidence="2" id="KW-0472">Membrane</keyword>
<comment type="similarity">
    <text evidence="1 2">Belongs to the outer membrane factor (OMF) (TC 1.B.17) family.</text>
</comment>
<comment type="caution">
    <text evidence="4">The sequence shown here is derived from an EMBL/GenBank/DDBJ whole genome shotgun (WGS) entry which is preliminary data.</text>
</comment>
<dbReference type="Gene3D" id="2.20.200.10">
    <property type="entry name" value="Outer membrane efflux proteins (OEP)"/>
    <property type="match status" value="1"/>
</dbReference>
<reference evidence="4" key="1">
    <citation type="submission" date="2022-12" db="EMBL/GenBank/DDBJ databases">
        <title>Reference genome sequencing for broad-spectrum identification of bacterial and archaeal isolates by mass spectrometry.</title>
        <authorList>
            <person name="Sekiguchi Y."/>
            <person name="Tourlousse D.M."/>
        </authorList>
    </citation>
    <scope>NUCLEOTIDE SEQUENCE</scope>
    <source>
        <strain evidence="4">TSL-P1</strain>
    </source>
</reference>
<comment type="subcellular location">
    <subcellularLocation>
        <location evidence="2">Cell membrane</location>
        <topology evidence="2">Lipid-anchor</topology>
    </subcellularLocation>
</comment>
<evidence type="ECO:0000256" key="1">
    <source>
        <dbReference type="ARBA" id="ARBA00007613"/>
    </source>
</evidence>
<evidence type="ECO:0000313" key="5">
    <source>
        <dbReference type="Proteomes" id="UP001144297"/>
    </source>
</evidence>
<dbReference type="PANTHER" id="PTHR30203:SF31">
    <property type="entry name" value="RND EFFLUX SYSTEM, OUTER MEMBRANE LIPOPROTEIN, NODT"/>
    <property type="match status" value="1"/>
</dbReference>
<dbReference type="Gene3D" id="1.20.1600.10">
    <property type="entry name" value="Outer membrane efflux proteins (OEP)"/>
    <property type="match status" value="1"/>
</dbReference>
<keyword evidence="2" id="KW-1134">Transmembrane beta strand</keyword>
<dbReference type="AlphaFoldDB" id="A0A9W6GGC2"/>
<dbReference type="InterPro" id="IPR003423">
    <property type="entry name" value="OMP_efflux"/>
</dbReference>
<gene>
    <name evidence="4" type="ORF">TISLANDTSLP1_08950</name>
</gene>